<reference evidence="9 10" key="1">
    <citation type="submission" date="2020-03" db="EMBL/GenBank/DDBJ databases">
        <authorList>
            <person name="Zhu W."/>
        </authorList>
    </citation>
    <scope>NUCLEOTIDE SEQUENCE [LARGE SCALE GENOMIC DNA]</scope>
    <source>
        <strain evidence="9 10">323-1</strain>
    </source>
</reference>
<evidence type="ECO:0000256" key="4">
    <source>
        <dbReference type="ARBA" id="ARBA00022833"/>
    </source>
</evidence>
<comment type="similarity">
    <text evidence="6">Belongs to the peptidase M48 family.</text>
</comment>
<keyword evidence="5 6" id="KW-0482">Metalloprotease</keyword>
<feature type="domain" description="Peptidase M48" evidence="8">
    <location>
        <begin position="190"/>
        <end position="335"/>
    </location>
</feature>
<dbReference type="KEGG" id="asha:G8E00_03945"/>
<keyword evidence="4 6" id="KW-0862">Zinc</keyword>
<evidence type="ECO:0000256" key="1">
    <source>
        <dbReference type="ARBA" id="ARBA00022670"/>
    </source>
</evidence>
<dbReference type="Proteomes" id="UP000502297">
    <property type="component" value="Chromosome"/>
</dbReference>
<dbReference type="EMBL" id="CP049801">
    <property type="protein sequence ID" value="QIO05175.1"/>
    <property type="molecule type" value="Genomic_DNA"/>
</dbReference>
<evidence type="ECO:0000313" key="9">
    <source>
        <dbReference type="EMBL" id="QIO05175.1"/>
    </source>
</evidence>
<dbReference type="GO" id="GO:0004222">
    <property type="term" value="F:metalloendopeptidase activity"/>
    <property type="evidence" value="ECO:0007669"/>
    <property type="project" value="InterPro"/>
</dbReference>
<accession>A0A6G8RTG2</accession>
<feature type="transmembrane region" description="Helical" evidence="7">
    <location>
        <begin position="100"/>
        <end position="120"/>
    </location>
</feature>
<dbReference type="PANTHER" id="PTHR22726">
    <property type="entry name" value="METALLOENDOPEPTIDASE OMA1"/>
    <property type="match status" value="1"/>
</dbReference>
<dbReference type="Gene3D" id="3.30.2010.10">
    <property type="entry name" value="Metalloproteases ('zincins'), catalytic domain"/>
    <property type="match status" value="1"/>
</dbReference>
<evidence type="ECO:0000256" key="2">
    <source>
        <dbReference type="ARBA" id="ARBA00022723"/>
    </source>
</evidence>
<keyword evidence="1 6" id="KW-0645">Protease</keyword>
<keyword evidence="3 6" id="KW-0378">Hydrolase</keyword>
<dbReference type="GO" id="GO:0046872">
    <property type="term" value="F:metal ion binding"/>
    <property type="evidence" value="ECO:0007669"/>
    <property type="project" value="UniProtKB-KW"/>
</dbReference>
<dbReference type="CDD" id="cd07332">
    <property type="entry name" value="M48C_Oma1_like"/>
    <property type="match status" value="1"/>
</dbReference>
<keyword evidence="7" id="KW-1133">Transmembrane helix</keyword>
<dbReference type="AlphaFoldDB" id="A0A6G8RTG2"/>
<dbReference type="Pfam" id="PF01435">
    <property type="entry name" value="Peptidase_M48"/>
    <property type="match status" value="1"/>
</dbReference>
<keyword evidence="10" id="KW-1185">Reference proteome</keyword>
<gene>
    <name evidence="9" type="ORF">G8E00_03945</name>
</gene>
<evidence type="ECO:0000256" key="5">
    <source>
        <dbReference type="ARBA" id="ARBA00023049"/>
    </source>
</evidence>
<sequence>MQSVSIVFYDGVLSKPHPATLYPSGSDGIRVQYDDNGVKEHLFSRDQMTLIGAIGQRNPAIELNNDARIEFQSLDIPDWLPVENKSFNKRIWTLERSPSLILFSVVFVLALAFAVVKWGIPMTANVVAFKLPENTLNRLGNQAETYVNDYTKPSKLPKAVQEKIQAEYLSKVSKDKPAKLKFREGDRIGANALALPNNTIIVTDELINLAHSDQEIIGVLAHEQGHLLHRHSLQQALSSLGFSVLYVAITGDSSDLLTTLPLAIVGANYSRKFEKESDLYALNLMHEQKIETSHFANLLQRMSEEVGEEDQKGMKIFDVFSSHPATKERIEMVRKFEEQHQKNNLENKH</sequence>
<name>A0A6G8RTG2_9GAMM</name>
<comment type="cofactor">
    <cofactor evidence="6">
        <name>Zn(2+)</name>
        <dbReference type="ChEBI" id="CHEBI:29105"/>
    </cofactor>
    <text evidence="6">Binds 1 zinc ion per subunit.</text>
</comment>
<evidence type="ECO:0000313" key="10">
    <source>
        <dbReference type="Proteomes" id="UP000502297"/>
    </source>
</evidence>
<organism evidence="9 10">
    <name type="scientific">Acinetobacter shaoyimingii</name>
    <dbReference type="NCBI Taxonomy" id="2715164"/>
    <lineage>
        <taxon>Bacteria</taxon>
        <taxon>Pseudomonadati</taxon>
        <taxon>Pseudomonadota</taxon>
        <taxon>Gammaproteobacteria</taxon>
        <taxon>Moraxellales</taxon>
        <taxon>Moraxellaceae</taxon>
        <taxon>Acinetobacter</taxon>
    </lineage>
</organism>
<evidence type="ECO:0000256" key="6">
    <source>
        <dbReference type="RuleBase" id="RU003983"/>
    </source>
</evidence>
<evidence type="ECO:0000256" key="3">
    <source>
        <dbReference type="ARBA" id="ARBA00022801"/>
    </source>
</evidence>
<evidence type="ECO:0000256" key="7">
    <source>
        <dbReference type="SAM" id="Phobius"/>
    </source>
</evidence>
<keyword evidence="7" id="KW-0812">Transmembrane</keyword>
<dbReference type="PANTHER" id="PTHR22726:SF1">
    <property type="entry name" value="METALLOENDOPEPTIDASE OMA1, MITOCHONDRIAL"/>
    <property type="match status" value="1"/>
</dbReference>
<dbReference type="InterPro" id="IPR001915">
    <property type="entry name" value="Peptidase_M48"/>
</dbReference>
<dbReference type="InterPro" id="IPR051156">
    <property type="entry name" value="Mito/Outer_Membr_Metalloprot"/>
</dbReference>
<evidence type="ECO:0000259" key="8">
    <source>
        <dbReference type="Pfam" id="PF01435"/>
    </source>
</evidence>
<dbReference type="RefSeq" id="WP_166222089.1">
    <property type="nucleotide sequence ID" value="NZ_CP049801.1"/>
</dbReference>
<dbReference type="GO" id="GO:0051603">
    <property type="term" value="P:proteolysis involved in protein catabolic process"/>
    <property type="evidence" value="ECO:0007669"/>
    <property type="project" value="TreeGrafter"/>
</dbReference>
<dbReference type="GO" id="GO:0016020">
    <property type="term" value="C:membrane"/>
    <property type="evidence" value="ECO:0007669"/>
    <property type="project" value="TreeGrafter"/>
</dbReference>
<protein>
    <submittedName>
        <fullName evidence="9">M48 family metallopeptidase</fullName>
    </submittedName>
</protein>
<keyword evidence="2" id="KW-0479">Metal-binding</keyword>
<keyword evidence="7" id="KW-0472">Membrane</keyword>
<proteinExistence type="inferred from homology"/>